<gene>
    <name evidence="1" type="ORF">Q31a_28460</name>
</gene>
<dbReference type="KEGG" id="ahel:Q31a_28460"/>
<accession>A0A518G7G7</accession>
<evidence type="ECO:0000313" key="2">
    <source>
        <dbReference type="Proteomes" id="UP000318017"/>
    </source>
</evidence>
<keyword evidence="2" id="KW-1185">Reference proteome</keyword>
<sequence length="130" mass="14844">MRWNGLELFGSPYMPRFHDWAYMKKREQLDLVWQSVPDDVHSLIAHGPPKGILDVTHDIGTHGLIQVGCTALRRHVDERIRPKLHAFRHLHNERGLSNYGMFTRGATSFINCSCCNLAAKLKNNGVVIEL</sequence>
<name>A0A518G7G7_9BACT</name>
<evidence type="ECO:0000313" key="1">
    <source>
        <dbReference type="EMBL" id="QDV24528.1"/>
    </source>
</evidence>
<reference evidence="1 2" key="1">
    <citation type="submission" date="2019-02" db="EMBL/GenBank/DDBJ databases">
        <title>Deep-cultivation of Planctomycetes and their phenomic and genomic characterization uncovers novel biology.</title>
        <authorList>
            <person name="Wiegand S."/>
            <person name="Jogler M."/>
            <person name="Boedeker C."/>
            <person name="Pinto D."/>
            <person name="Vollmers J."/>
            <person name="Rivas-Marin E."/>
            <person name="Kohn T."/>
            <person name="Peeters S.H."/>
            <person name="Heuer A."/>
            <person name="Rast P."/>
            <person name="Oberbeckmann S."/>
            <person name="Bunk B."/>
            <person name="Jeske O."/>
            <person name="Meyerdierks A."/>
            <person name="Storesund J.E."/>
            <person name="Kallscheuer N."/>
            <person name="Luecker S."/>
            <person name="Lage O.M."/>
            <person name="Pohl T."/>
            <person name="Merkel B.J."/>
            <person name="Hornburger P."/>
            <person name="Mueller R.-W."/>
            <person name="Bruemmer F."/>
            <person name="Labrenz M."/>
            <person name="Spormann A.M."/>
            <person name="Op den Camp H."/>
            <person name="Overmann J."/>
            <person name="Amann R."/>
            <person name="Jetten M.S.M."/>
            <person name="Mascher T."/>
            <person name="Medema M.H."/>
            <person name="Devos D.P."/>
            <person name="Kaster A.-K."/>
            <person name="Ovreas L."/>
            <person name="Rohde M."/>
            <person name="Galperin M.Y."/>
            <person name="Jogler C."/>
        </authorList>
    </citation>
    <scope>NUCLEOTIDE SEQUENCE [LARGE SCALE GENOMIC DNA]</scope>
    <source>
        <strain evidence="1 2">Q31a</strain>
    </source>
</reference>
<protein>
    <submittedName>
        <fullName evidence="1">Uncharacterized protein</fullName>
    </submittedName>
</protein>
<dbReference type="InterPro" id="IPR051693">
    <property type="entry name" value="UPF0046_metallophosphoest"/>
</dbReference>
<dbReference type="PANTHER" id="PTHR12905">
    <property type="entry name" value="METALLOPHOSPHOESTERASE"/>
    <property type="match status" value="1"/>
</dbReference>
<dbReference type="PANTHER" id="PTHR12905:SF0">
    <property type="entry name" value="CALCINEURIN-LIKE PHOSPHOESTERASE DOMAIN-CONTAINING PROTEIN"/>
    <property type="match status" value="1"/>
</dbReference>
<dbReference type="AlphaFoldDB" id="A0A518G7G7"/>
<organism evidence="1 2">
    <name type="scientific">Aureliella helgolandensis</name>
    <dbReference type="NCBI Taxonomy" id="2527968"/>
    <lineage>
        <taxon>Bacteria</taxon>
        <taxon>Pseudomonadati</taxon>
        <taxon>Planctomycetota</taxon>
        <taxon>Planctomycetia</taxon>
        <taxon>Pirellulales</taxon>
        <taxon>Pirellulaceae</taxon>
        <taxon>Aureliella</taxon>
    </lineage>
</organism>
<dbReference type="EMBL" id="CP036298">
    <property type="protein sequence ID" value="QDV24528.1"/>
    <property type="molecule type" value="Genomic_DNA"/>
</dbReference>
<dbReference type="Proteomes" id="UP000318017">
    <property type="component" value="Chromosome"/>
</dbReference>
<dbReference type="Gene3D" id="3.60.21.10">
    <property type="match status" value="1"/>
</dbReference>
<dbReference type="SUPFAM" id="SSF56300">
    <property type="entry name" value="Metallo-dependent phosphatases"/>
    <property type="match status" value="1"/>
</dbReference>
<dbReference type="InterPro" id="IPR029052">
    <property type="entry name" value="Metallo-depent_PP-like"/>
</dbReference>
<proteinExistence type="predicted"/>